<organism evidence="2">
    <name type="scientific">Nothobranchius korthausae</name>
    <dbReference type="NCBI Taxonomy" id="1143690"/>
    <lineage>
        <taxon>Eukaryota</taxon>
        <taxon>Metazoa</taxon>
        <taxon>Chordata</taxon>
        <taxon>Craniata</taxon>
        <taxon>Vertebrata</taxon>
        <taxon>Euteleostomi</taxon>
        <taxon>Actinopterygii</taxon>
        <taxon>Neopterygii</taxon>
        <taxon>Teleostei</taxon>
        <taxon>Neoteleostei</taxon>
        <taxon>Acanthomorphata</taxon>
        <taxon>Ovalentaria</taxon>
        <taxon>Atherinomorphae</taxon>
        <taxon>Cyprinodontiformes</taxon>
        <taxon>Nothobranchiidae</taxon>
        <taxon>Nothobranchius</taxon>
    </lineage>
</organism>
<evidence type="ECO:0000313" key="2">
    <source>
        <dbReference type="EMBL" id="SBQ66132.1"/>
    </source>
</evidence>
<dbReference type="EMBL" id="HAEB01019605">
    <property type="protein sequence ID" value="SBQ66132.1"/>
    <property type="molecule type" value="Transcribed_RNA"/>
</dbReference>
<proteinExistence type="predicted"/>
<name>A0A1A8G4J4_9TELE</name>
<feature type="non-terminal residue" evidence="2">
    <location>
        <position position="1"/>
    </location>
</feature>
<reference evidence="2" key="2">
    <citation type="submission" date="2016-06" db="EMBL/GenBank/DDBJ databases">
        <title>The genome of a short-lived fish provides insights into sex chromosome evolution and the genetic control of aging.</title>
        <authorList>
            <person name="Reichwald K."/>
            <person name="Felder M."/>
            <person name="Petzold A."/>
            <person name="Koch P."/>
            <person name="Groth M."/>
            <person name="Platzer M."/>
        </authorList>
    </citation>
    <scope>NUCLEOTIDE SEQUENCE</scope>
    <source>
        <tissue evidence="2">Brain</tissue>
    </source>
</reference>
<reference evidence="2" key="1">
    <citation type="submission" date="2016-05" db="EMBL/GenBank/DDBJ databases">
        <authorList>
            <person name="Lavstsen T."/>
            <person name="Jespersen J.S."/>
        </authorList>
    </citation>
    <scope>NUCLEOTIDE SEQUENCE</scope>
    <source>
        <tissue evidence="2">Brain</tissue>
    </source>
</reference>
<feature type="region of interest" description="Disordered" evidence="1">
    <location>
        <begin position="1"/>
        <end position="41"/>
    </location>
</feature>
<dbReference type="AlphaFoldDB" id="A0A1A8G4J4"/>
<sequence>RSAAHQHVSEDGVLDAPSLGLETRSSVPEVPAAGRRSTCGKGIRHTCREMSIAEEEPNVGLRADRTPE</sequence>
<evidence type="ECO:0000256" key="1">
    <source>
        <dbReference type="SAM" id="MobiDB-lite"/>
    </source>
</evidence>
<accession>A0A1A8G4J4</accession>
<protein>
    <submittedName>
        <fullName evidence="2">Uncharacterized protein</fullName>
    </submittedName>
</protein>
<gene>
    <name evidence="2" type="primary">Nfu_g_1_017464</name>
</gene>